<feature type="region of interest" description="Disordered" evidence="1">
    <location>
        <begin position="66"/>
        <end position="98"/>
    </location>
</feature>
<dbReference type="Proteomes" id="UP000694724">
    <property type="component" value="Unplaced"/>
</dbReference>
<name>A0A8D0JW23_PIG</name>
<evidence type="ECO:0000256" key="1">
    <source>
        <dbReference type="SAM" id="MobiDB-lite"/>
    </source>
</evidence>
<protein>
    <submittedName>
        <fullName evidence="2">Uncharacterized protein</fullName>
    </submittedName>
</protein>
<dbReference type="AlphaFoldDB" id="A0A8D0JW23"/>
<accession>A0A8D0JW23</accession>
<sequence>MRSQGKPLFPHSPPGNCCKIPSRLMANAQSMLRAQAGAAANETLDATAARAGEGLGSWGEGCQAPAPAGFSLAPSEPVSAGLQHLGRGAQSPGEARPLPQHSACVLKGLLSQGCWTPWVQMRPGCPPDSWPPSPGGRGWGPGS</sequence>
<evidence type="ECO:0000313" key="2">
    <source>
        <dbReference type="Ensembl" id="ENSSSCP00055030673.1"/>
    </source>
</evidence>
<proteinExistence type="predicted"/>
<organism evidence="2 3">
    <name type="scientific">Sus scrofa</name>
    <name type="common">Pig</name>
    <dbReference type="NCBI Taxonomy" id="9823"/>
    <lineage>
        <taxon>Eukaryota</taxon>
        <taxon>Metazoa</taxon>
        <taxon>Chordata</taxon>
        <taxon>Craniata</taxon>
        <taxon>Vertebrata</taxon>
        <taxon>Euteleostomi</taxon>
        <taxon>Mammalia</taxon>
        <taxon>Eutheria</taxon>
        <taxon>Laurasiatheria</taxon>
        <taxon>Artiodactyla</taxon>
        <taxon>Suina</taxon>
        <taxon>Suidae</taxon>
        <taxon>Sus</taxon>
    </lineage>
</organism>
<evidence type="ECO:0000313" key="3">
    <source>
        <dbReference type="Proteomes" id="UP000694724"/>
    </source>
</evidence>
<reference evidence="2" key="1">
    <citation type="submission" date="2025-08" db="UniProtKB">
        <authorList>
            <consortium name="Ensembl"/>
        </authorList>
    </citation>
    <scope>IDENTIFICATION</scope>
</reference>
<dbReference type="Ensembl" id="ENSSSCT00055038595.1">
    <property type="protein sequence ID" value="ENSSSCP00055030673.1"/>
    <property type="gene ID" value="ENSSSCG00055019708.1"/>
</dbReference>